<accession>A0A067N9C1</accession>
<dbReference type="HOGENOM" id="CLU_125592_0_0_1"/>
<dbReference type="EMBL" id="KL198011">
    <property type="protein sequence ID" value="KDQ24434.1"/>
    <property type="molecule type" value="Genomic_DNA"/>
</dbReference>
<protein>
    <submittedName>
        <fullName evidence="1">Uncharacterized protein</fullName>
    </submittedName>
</protein>
<proteinExistence type="predicted"/>
<sequence>MGYFTYKLTIFTVCCIINWTTPDLKTVCLSLLVTCHASSAGILVVISPYQLVLVMAPHLSKDLREHILVWRYEQKKEVEEIAQLAGCSRSTVYSVLQLDRDYGIVSNPFARQRGRHRALVRISTQSGWLRTCVRSQPSLLSPFMAATSKGTKSGKRRGSVMILSQSSKNKHIFTGDQSSLLCNAL</sequence>
<dbReference type="Proteomes" id="UP000027073">
    <property type="component" value="Unassembled WGS sequence"/>
</dbReference>
<dbReference type="VEuPathDB" id="FungiDB:PLEOSDRAFT_33406"/>
<dbReference type="OrthoDB" id="3022198at2759"/>
<dbReference type="InterPro" id="IPR009057">
    <property type="entry name" value="Homeodomain-like_sf"/>
</dbReference>
<dbReference type="AlphaFoldDB" id="A0A067N9C1"/>
<name>A0A067N9C1_PLEO1</name>
<evidence type="ECO:0000313" key="1">
    <source>
        <dbReference type="EMBL" id="KDQ24434.1"/>
    </source>
</evidence>
<organism evidence="1 2">
    <name type="scientific">Pleurotus ostreatus (strain PC15)</name>
    <name type="common">Oyster mushroom</name>
    <dbReference type="NCBI Taxonomy" id="1137138"/>
    <lineage>
        <taxon>Eukaryota</taxon>
        <taxon>Fungi</taxon>
        <taxon>Dikarya</taxon>
        <taxon>Basidiomycota</taxon>
        <taxon>Agaricomycotina</taxon>
        <taxon>Agaricomycetes</taxon>
        <taxon>Agaricomycetidae</taxon>
        <taxon>Agaricales</taxon>
        <taxon>Pleurotineae</taxon>
        <taxon>Pleurotaceae</taxon>
        <taxon>Pleurotus</taxon>
    </lineage>
</organism>
<dbReference type="InParanoid" id="A0A067N9C1"/>
<gene>
    <name evidence="1" type="ORF">PLEOSDRAFT_33406</name>
</gene>
<reference evidence="2" key="1">
    <citation type="journal article" date="2014" name="Proc. Natl. Acad. Sci. U.S.A.">
        <title>Extensive sampling of basidiomycete genomes demonstrates inadequacy of the white-rot/brown-rot paradigm for wood decay fungi.</title>
        <authorList>
            <person name="Riley R."/>
            <person name="Salamov A.A."/>
            <person name="Brown D.W."/>
            <person name="Nagy L.G."/>
            <person name="Floudas D."/>
            <person name="Held B.W."/>
            <person name="Levasseur A."/>
            <person name="Lombard V."/>
            <person name="Morin E."/>
            <person name="Otillar R."/>
            <person name="Lindquist E.A."/>
            <person name="Sun H."/>
            <person name="LaButti K.M."/>
            <person name="Schmutz J."/>
            <person name="Jabbour D."/>
            <person name="Luo H."/>
            <person name="Baker S.E."/>
            <person name="Pisabarro A.G."/>
            <person name="Walton J.D."/>
            <person name="Blanchette R.A."/>
            <person name="Henrissat B."/>
            <person name="Martin F."/>
            <person name="Cullen D."/>
            <person name="Hibbett D.S."/>
            <person name="Grigoriev I.V."/>
        </authorList>
    </citation>
    <scope>NUCLEOTIDE SEQUENCE [LARGE SCALE GENOMIC DNA]</scope>
    <source>
        <strain evidence="2">PC15</strain>
    </source>
</reference>
<evidence type="ECO:0000313" key="2">
    <source>
        <dbReference type="Proteomes" id="UP000027073"/>
    </source>
</evidence>
<dbReference type="SUPFAM" id="SSF46689">
    <property type="entry name" value="Homeodomain-like"/>
    <property type="match status" value="1"/>
</dbReference>